<keyword evidence="4" id="KW-1185">Reference proteome</keyword>
<dbReference type="Pfam" id="PF02538">
    <property type="entry name" value="Hydantoinase_B"/>
    <property type="match status" value="1"/>
</dbReference>
<dbReference type="InterPro" id="IPR003692">
    <property type="entry name" value="Hydantoinase_B"/>
</dbReference>
<feature type="region of interest" description="Disordered" evidence="1">
    <location>
        <begin position="513"/>
        <end position="532"/>
    </location>
</feature>
<dbReference type="PANTHER" id="PTHR11365">
    <property type="entry name" value="5-OXOPROLINASE RELATED"/>
    <property type="match status" value="1"/>
</dbReference>
<dbReference type="OrthoDB" id="8612863at2"/>
<dbReference type="EMBL" id="FOQU01000003">
    <property type="protein sequence ID" value="SFI50121.1"/>
    <property type="molecule type" value="Genomic_DNA"/>
</dbReference>
<evidence type="ECO:0000256" key="1">
    <source>
        <dbReference type="SAM" id="MobiDB-lite"/>
    </source>
</evidence>
<dbReference type="GO" id="GO:0005829">
    <property type="term" value="C:cytosol"/>
    <property type="evidence" value="ECO:0007669"/>
    <property type="project" value="TreeGrafter"/>
</dbReference>
<dbReference type="Proteomes" id="UP000199548">
    <property type="component" value="Unassembled WGS sequence"/>
</dbReference>
<name>A0A1I3IQ84_9BURK</name>
<dbReference type="AlphaFoldDB" id="A0A1I3IQ84"/>
<evidence type="ECO:0000259" key="2">
    <source>
        <dbReference type="Pfam" id="PF02538"/>
    </source>
</evidence>
<dbReference type="STRING" id="420953.SAMN05192543_103368"/>
<gene>
    <name evidence="3" type="ORF">SAMN05192543_103368</name>
</gene>
<organism evidence="3 4">
    <name type="scientific">Paraburkholderia megapolitana</name>
    <dbReference type="NCBI Taxonomy" id="420953"/>
    <lineage>
        <taxon>Bacteria</taxon>
        <taxon>Pseudomonadati</taxon>
        <taxon>Pseudomonadota</taxon>
        <taxon>Betaproteobacteria</taxon>
        <taxon>Burkholderiales</taxon>
        <taxon>Burkholderiaceae</taxon>
        <taxon>Paraburkholderia</taxon>
    </lineage>
</organism>
<evidence type="ECO:0000313" key="4">
    <source>
        <dbReference type="Proteomes" id="UP000199548"/>
    </source>
</evidence>
<evidence type="ECO:0000313" key="3">
    <source>
        <dbReference type="EMBL" id="SFI50121.1"/>
    </source>
</evidence>
<dbReference type="GO" id="GO:0006749">
    <property type="term" value="P:glutathione metabolic process"/>
    <property type="evidence" value="ECO:0007669"/>
    <property type="project" value="TreeGrafter"/>
</dbReference>
<dbReference type="PANTHER" id="PTHR11365:SF23">
    <property type="entry name" value="HYPOTHETICAL 5-OXOPROLINASE (EUROFUNG)-RELATED"/>
    <property type="match status" value="1"/>
</dbReference>
<proteinExistence type="predicted"/>
<feature type="domain" description="Hydantoinase B/oxoprolinase" evidence="2">
    <location>
        <begin position="7"/>
        <end position="522"/>
    </location>
</feature>
<sequence>MDTTIQVRAQIMWNRLISVVEEQAITLIRTAFCTSVREAGDLSAGVFDSQGRMMAQAVTGTPGHVNSMAESVGHFIERFDPNQLDPGDVLVTNDPWLGTGHLHDITVVTPVFRNTTGESRPIGFFAATAHVVDIGGRGFGPDALDVYEEGLCIPPMKLFRRGELNADLIALLRVNVREQQQVVGDFHSLAACNETGRKRLDAMMDEFALDDLTELADYIFEHSERATRERIAALPRGMHRYAMTIDGYEQPVKLAVTLEAKDGTMRADFAGTSGPSAHGINVPLTYTKAYACYALKCAIAPEIPNNWASLRPFEIDAPAGCILNAPRPAPVAVRHVIGHLIPDVVLGAMQDLCPGAIPAEGASALWNLQMKFQGLRDDNRDARFEMLIFNSGGTGARPASDGLNATAFPSGVHTMSVEVTESIGPIVVWRKELRPDSGGAGTWRGGLGQRIEIGATEGYHFSLNAMFDRVMFPARGHHGGGNGAAGKVRLDDGTVLRTKGRQAIPPGQRLVLDLPGGGGYGRASGRSPERVASDVANGYLSREQAQRDYPHAFDPPDDIS</sequence>
<dbReference type="GO" id="GO:0017168">
    <property type="term" value="F:5-oxoprolinase (ATP-hydrolyzing) activity"/>
    <property type="evidence" value="ECO:0007669"/>
    <property type="project" value="TreeGrafter"/>
</dbReference>
<feature type="region of interest" description="Disordered" evidence="1">
    <location>
        <begin position="540"/>
        <end position="560"/>
    </location>
</feature>
<dbReference type="RefSeq" id="WP_091011295.1">
    <property type="nucleotide sequence ID" value="NZ_CP041745.1"/>
</dbReference>
<protein>
    <submittedName>
        <fullName evidence="3">N-methylhydantoinase B</fullName>
    </submittedName>
</protein>
<dbReference type="InterPro" id="IPR045079">
    <property type="entry name" value="Oxoprolinase-like"/>
</dbReference>
<accession>A0A1I3IQ84</accession>
<reference evidence="3 4" key="1">
    <citation type="submission" date="2016-10" db="EMBL/GenBank/DDBJ databases">
        <authorList>
            <person name="de Groot N.N."/>
        </authorList>
    </citation>
    <scope>NUCLEOTIDE SEQUENCE [LARGE SCALE GENOMIC DNA]</scope>
    <source>
        <strain evidence="3 4">LMG 23650</strain>
    </source>
</reference>